<keyword evidence="2" id="KW-1185">Reference proteome</keyword>
<comment type="caution">
    <text evidence="1">The sequence shown here is derived from an EMBL/GenBank/DDBJ whole genome shotgun (WGS) entry which is preliminary data.</text>
</comment>
<evidence type="ECO:0000313" key="2">
    <source>
        <dbReference type="Proteomes" id="UP001595075"/>
    </source>
</evidence>
<sequence>MSYYRPIP</sequence>
<dbReference type="Proteomes" id="UP001595075">
    <property type="component" value="Unassembled WGS sequence"/>
</dbReference>
<reference evidence="1 2" key="1">
    <citation type="journal article" date="2024" name="Commun. Biol.">
        <title>Comparative genomic analysis of thermophilic fungi reveals convergent evolutionary adaptations and gene losses.</title>
        <authorList>
            <person name="Steindorff A.S."/>
            <person name="Aguilar-Pontes M.V."/>
            <person name="Robinson A.J."/>
            <person name="Andreopoulos B."/>
            <person name="LaButti K."/>
            <person name="Kuo A."/>
            <person name="Mondo S."/>
            <person name="Riley R."/>
            <person name="Otillar R."/>
            <person name="Haridas S."/>
            <person name="Lipzen A."/>
            <person name="Grimwood J."/>
            <person name="Schmutz J."/>
            <person name="Clum A."/>
            <person name="Reid I.D."/>
            <person name="Moisan M.C."/>
            <person name="Butler G."/>
            <person name="Nguyen T.T.M."/>
            <person name="Dewar K."/>
            <person name="Conant G."/>
            <person name="Drula E."/>
            <person name="Henrissat B."/>
            <person name="Hansel C."/>
            <person name="Singer S."/>
            <person name="Hutchinson M.I."/>
            <person name="de Vries R.P."/>
            <person name="Natvig D.O."/>
            <person name="Powell A.J."/>
            <person name="Tsang A."/>
            <person name="Grigoriev I.V."/>
        </authorList>
    </citation>
    <scope>NUCLEOTIDE SEQUENCE [LARGE SCALE GENOMIC DNA]</scope>
    <source>
        <strain evidence="1 2">CBS 494.80</strain>
    </source>
</reference>
<gene>
    <name evidence="1" type="ORF">VTL71DRAFT_6449</name>
</gene>
<accession>A0ABR4BZM5</accession>
<evidence type="ECO:0000313" key="1">
    <source>
        <dbReference type="EMBL" id="KAL2062183.1"/>
    </source>
</evidence>
<name>A0ABR4BZM5_9HELO</name>
<dbReference type="EMBL" id="JAZHXI010000017">
    <property type="protein sequence ID" value="KAL2062183.1"/>
    <property type="molecule type" value="Genomic_DNA"/>
</dbReference>
<organism evidence="1 2">
    <name type="scientific">Oculimacula yallundae</name>
    <dbReference type="NCBI Taxonomy" id="86028"/>
    <lineage>
        <taxon>Eukaryota</taxon>
        <taxon>Fungi</taxon>
        <taxon>Dikarya</taxon>
        <taxon>Ascomycota</taxon>
        <taxon>Pezizomycotina</taxon>
        <taxon>Leotiomycetes</taxon>
        <taxon>Helotiales</taxon>
        <taxon>Ploettnerulaceae</taxon>
        <taxon>Oculimacula</taxon>
    </lineage>
</organism>
<proteinExistence type="predicted"/>
<protein>
    <submittedName>
        <fullName evidence="1">Uncharacterized protein</fullName>
    </submittedName>
</protein>